<evidence type="ECO:0000256" key="1">
    <source>
        <dbReference type="ARBA" id="ARBA00022618"/>
    </source>
</evidence>
<evidence type="ECO:0000256" key="2">
    <source>
        <dbReference type="ARBA" id="ARBA00023127"/>
    </source>
</evidence>
<proteinExistence type="inferred from homology"/>
<sequence length="269" mass="31247">MSLNLVNLKLSALYEAENHQKKAKNYFECHDFRKDDRLTLINWMLACVDRYKASKEVFYLAVSLFDLFMSCKKLPRIPLKKLQCIATSCLSVSFDMVYKGKTSDAQELMNLVSSVDPESSKEKLKKIRSLIYEHFNIRKLIITPYTFFNYFRVILKLKATHDLYCITNYILELSQYDDIICVKSQYKPSLIATAALHTGIIALKLHHEWLSDLSILTPYTGEEKELISLHKRMLELLKAASKETKYSSAQARYYGEENNCISQIDYSNV</sequence>
<dbReference type="Gene3D" id="1.10.472.10">
    <property type="entry name" value="Cyclin-like"/>
    <property type="match status" value="2"/>
</dbReference>
<feature type="domain" description="Cyclin-like" evidence="5">
    <location>
        <begin position="42"/>
        <end position="133"/>
    </location>
</feature>
<dbReference type="Proteomes" id="UP000515154">
    <property type="component" value="Linkage group LG25"/>
</dbReference>
<keyword evidence="3" id="KW-0131">Cell cycle</keyword>
<dbReference type="PIRSF" id="PIRSF001771">
    <property type="entry name" value="Cyclin_A_B_D_E"/>
    <property type="match status" value="1"/>
</dbReference>
<evidence type="ECO:0000256" key="3">
    <source>
        <dbReference type="ARBA" id="ARBA00023306"/>
    </source>
</evidence>
<dbReference type="InterPro" id="IPR039361">
    <property type="entry name" value="Cyclin"/>
</dbReference>
<comment type="similarity">
    <text evidence="4">Belongs to the cyclin family.</text>
</comment>
<feature type="domain" description="Cyclin C-terminal" evidence="6">
    <location>
        <begin position="142"/>
        <end position="267"/>
    </location>
</feature>
<feature type="domain" description="Cyclin-like" evidence="5">
    <location>
        <begin position="146"/>
        <end position="235"/>
    </location>
</feature>
<dbReference type="KEGG" id="osn:115224498"/>
<dbReference type="GO" id="GO:0051301">
    <property type="term" value="P:cell division"/>
    <property type="evidence" value="ECO:0007669"/>
    <property type="project" value="UniProtKB-KW"/>
</dbReference>
<dbReference type="InterPro" id="IPR013763">
    <property type="entry name" value="Cyclin-like_dom"/>
</dbReference>
<evidence type="ECO:0000313" key="7">
    <source>
        <dbReference type="Proteomes" id="UP000515154"/>
    </source>
</evidence>
<name>A0A6P7TP82_9MOLL</name>
<gene>
    <name evidence="8" type="primary">LOC115224498</name>
</gene>
<dbReference type="Pfam" id="PF00134">
    <property type="entry name" value="Cyclin_N"/>
    <property type="match status" value="1"/>
</dbReference>
<evidence type="ECO:0000313" key="8">
    <source>
        <dbReference type="RefSeq" id="XP_029651267.1"/>
    </source>
</evidence>
<dbReference type="InterPro" id="IPR036915">
    <property type="entry name" value="Cyclin-like_sf"/>
</dbReference>
<dbReference type="SMART" id="SM00385">
    <property type="entry name" value="CYCLIN"/>
    <property type="match status" value="2"/>
</dbReference>
<evidence type="ECO:0000256" key="4">
    <source>
        <dbReference type="RuleBase" id="RU000383"/>
    </source>
</evidence>
<accession>A0A6P7TP82</accession>
<dbReference type="PANTHER" id="PTHR10177">
    <property type="entry name" value="CYCLINS"/>
    <property type="match status" value="1"/>
</dbReference>
<keyword evidence="7" id="KW-1185">Reference proteome</keyword>
<dbReference type="InterPro" id="IPR046965">
    <property type="entry name" value="Cyclin_A/B-like"/>
</dbReference>
<dbReference type="InterPro" id="IPR006671">
    <property type="entry name" value="Cyclin_N"/>
</dbReference>
<organism evidence="7 8">
    <name type="scientific">Octopus sinensis</name>
    <name type="common">East Asian common octopus</name>
    <dbReference type="NCBI Taxonomy" id="2607531"/>
    <lineage>
        <taxon>Eukaryota</taxon>
        <taxon>Metazoa</taxon>
        <taxon>Spiralia</taxon>
        <taxon>Lophotrochozoa</taxon>
        <taxon>Mollusca</taxon>
        <taxon>Cephalopoda</taxon>
        <taxon>Coleoidea</taxon>
        <taxon>Octopodiformes</taxon>
        <taxon>Octopoda</taxon>
        <taxon>Incirrata</taxon>
        <taxon>Octopodidae</taxon>
        <taxon>Octopus</taxon>
    </lineage>
</organism>
<dbReference type="Pfam" id="PF02984">
    <property type="entry name" value="Cyclin_C"/>
    <property type="match status" value="1"/>
</dbReference>
<keyword evidence="1" id="KW-0132">Cell division</keyword>
<dbReference type="GO" id="GO:0044772">
    <property type="term" value="P:mitotic cell cycle phase transition"/>
    <property type="evidence" value="ECO:0007669"/>
    <property type="project" value="InterPro"/>
</dbReference>
<dbReference type="InterPro" id="IPR004367">
    <property type="entry name" value="Cyclin_C-dom"/>
</dbReference>
<protein>
    <submittedName>
        <fullName evidence="8">Cyclin-B2-1-like</fullName>
    </submittedName>
</protein>
<keyword evidence="2 4" id="KW-0195">Cyclin</keyword>
<dbReference type="AlphaFoldDB" id="A0A6P7TP82"/>
<dbReference type="RefSeq" id="XP_029651267.1">
    <property type="nucleotide sequence ID" value="XM_029795407.1"/>
</dbReference>
<evidence type="ECO:0000259" key="5">
    <source>
        <dbReference type="SMART" id="SM00385"/>
    </source>
</evidence>
<dbReference type="SUPFAM" id="SSF47954">
    <property type="entry name" value="Cyclin-like"/>
    <property type="match status" value="2"/>
</dbReference>
<evidence type="ECO:0000259" key="6">
    <source>
        <dbReference type="SMART" id="SM01332"/>
    </source>
</evidence>
<dbReference type="SMART" id="SM01332">
    <property type="entry name" value="Cyclin_C"/>
    <property type="match status" value="1"/>
</dbReference>
<dbReference type="GO" id="GO:0016538">
    <property type="term" value="F:cyclin-dependent protein serine/threonine kinase regulator activity"/>
    <property type="evidence" value="ECO:0007669"/>
    <property type="project" value="InterPro"/>
</dbReference>
<reference evidence="8" key="1">
    <citation type="submission" date="2025-08" db="UniProtKB">
        <authorList>
            <consortium name="RefSeq"/>
        </authorList>
    </citation>
    <scope>IDENTIFICATION</scope>
</reference>